<name>A0ABZ1I1F9_9PSEU</name>
<evidence type="ECO:0000259" key="3">
    <source>
        <dbReference type="PROSITE" id="PS51186"/>
    </source>
</evidence>
<evidence type="ECO:0000256" key="2">
    <source>
        <dbReference type="ARBA" id="ARBA00023315"/>
    </source>
</evidence>
<dbReference type="InterPro" id="IPR000182">
    <property type="entry name" value="GNAT_dom"/>
</dbReference>
<evidence type="ECO:0000313" key="4">
    <source>
        <dbReference type="EMBL" id="WSE27490.1"/>
    </source>
</evidence>
<dbReference type="SUPFAM" id="SSF55729">
    <property type="entry name" value="Acyl-CoA N-acyltransferases (Nat)"/>
    <property type="match status" value="1"/>
</dbReference>
<evidence type="ECO:0000313" key="5">
    <source>
        <dbReference type="Proteomes" id="UP001330812"/>
    </source>
</evidence>
<proteinExistence type="predicted"/>
<dbReference type="InterPro" id="IPR016181">
    <property type="entry name" value="Acyl_CoA_acyltransferase"/>
</dbReference>
<feature type="domain" description="N-acetyltransferase" evidence="3">
    <location>
        <begin position="11"/>
        <end position="163"/>
    </location>
</feature>
<dbReference type="Proteomes" id="UP001330812">
    <property type="component" value="Chromosome"/>
</dbReference>
<dbReference type="Gene3D" id="3.40.630.30">
    <property type="match status" value="1"/>
</dbReference>
<organism evidence="4 5">
    <name type="scientific">Amycolatopsis rhabdoformis</name>
    <dbReference type="NCBI Taxonomy" id="1448059"/>
    <lineage>
        <taxon>Bacteria</taxon>
        <taxon>Bacillati</taxon>
        <taxon>Actinomycetota</taxon>
        <taxon>Actinomycetes</taxon>
        <taxon>Pseudonocardiales</taxon>
        <taxon>Pseudonocardiaceae</taxon>
        <taxon>Amycolatopsis</taxon>
    </lineage>
</organism>
<dbReference type="EMBL" id="CP142149">
    <property type="protein sequence ID" value="WSE27490.1"/>
    <property type="molecule type" value="Genomic_DNA"/>
</dbReference>
<dbReference type="Pfam" id="PF00583">
    <property type="entry name" value="Acetyltransf_1"/>
    <property type="match status" value="1"/>
</dbReference>
<accession>A0ABZ1I1F9</accession>
<keyword evidence="1" id="KW-0808">Transferase</keyword>
<keyword evidence="2" id="KW-0012">Acyltransferase</keyword>
<protein>
    <submittedName>
        <fullName evidence="4">GNAT family N-acetyltransferase</fullName>
    </submittedName>
</protein>
<dbReference type="RefSeq" id="WP_326566502.1">
    <property type="nucleotide sequence ID" value="NZ_CP142149.1"/>
</dbReference>
<dbReference type="CDD" id="cd04301">
    <property type="entry name" value="NAT_SF"/>
    <property type="match status" value="1"/>
</dbReference>
<evidence type="ECO:0000256" key="1">
    <source>
        <dbReference type="ARBA" id="ARBA00022679"/>
    </source>
</evidence>
<dbReference type="InterPro" id="IPR050832">
    <property type="entry name" value="Bact_Acetyltransf"/>
</dbReference>
<reference evidence="4 5" key="1">
    <citation type="journal article" date="2015" name="Int. J. Syst. Evol. Microbiol.">
        <title>Amycolatopsis rhabdoformis sp. nov., an actinomycete isolated from a tropical forest soil.</title>
        <authorList>
            <person name="Souza W.R."/>
            <person name="Silva R.E."/>
            <person name="Goodfellow M."/>
            <person name="Busarakam K."/>
            <person name="Figueiro F.S."/>
            <person name="Ferreira D."/>
            <person name="Rodrigues-Filho E."/>
            <person name="Moraes L.A.B."/>
            <person name="Zucchi T.D."/>
        </authorList>
    </citation>
    <scope>NUCLEOTIDE SEQUENCE [LARGE SCALE GENOMIC DNA]</scope>
    <source>
        <strain evidence="4 5">NCIMB 14900</strain>
    </source>
</reference>
<dbReference type="PROSITE" id="PS51186">
    <property type="entry name" value="GNAT"/>
    <property type="match status" value="1"/>
</dbReference>
<dbReference type="PANTHER" id="PTHR43877">
    <property type="entry name" value="AMINOALKYLPHOSPHONATE N-ACETYLTRANSFERASE-RELATED-RELATED"/>
    <property type="match status" value="1"/>
</dbReference>
<gene>
    <name evidence="4" type="ORF">VSH64_32145</name>
</gene>
<sequence>MVGQLGHPRAVTPELLTEADAGELFTLQRAAYLSEARAHGNFDLPPLVEPLADVRAALADPALPVWGVRDGHRLIATVRIRVRGDVGEVGRLAVAPDRQGEGLGTELLLAAEELAASAVTRFRLFTGERSAGALRLYARLGYRETHRSPEADYELIHLEKPRGRAPAAIR</sequence>
<keyword evidence="5" id="KW-1185">Reference proteome</keyword>